<evidence type="ECO:0000256" key="10">
    <source>
        <dbReference type="ARBA" id="ARBA00023242"/>
    </source>
</evidence>
<feature type="compositionally biased region" description="Polar residues" evidence="11">
    <location>
        <begin position="250"/>
        <end position="259"/>
    </location>
</feature>
<dbReference type="PRINTS" id="PR00503">
    <property type="entry name" value="BROMODOMAIN"/>
</dbReference>
<keyword evidence="17" id="KW-1185">Reference proteome</keyword>
<gene>
    <name evidence="16" type="ORF">PSYICH_LOCUS14715</name>
</gene>
<feature type="region of interest" description="Disordered" evidence="11">
    <location>
        <begin position="629"/>
        <end position="662"/>
    </location>
</feature>
<dbReference type="SMART" id="SM00391">
    <property type="entry name" value="MBD"/>
    <property type="match status" value="1"/>
</dbReference>
<feature type="compositionally biased region" description="Basic and acidic residues" evidence="11">
    <location>
        <begin position="1325"/>
        <end position="1345"/>
    </location>
</feature>
<dbReference type="SMART" id="SM00249">
    <property type="entry name" value="PHD"/>
    <property type="match status" value="2"/>
</dbReference>
<feature type="region of interest" description="Disordered" evidence="11">
    <location>
        <begin position="1381"/>
        <end position="1404"/>
    </location>
</feature>
<feature type="region of interest" description="Disordered" evidence="11">
    <location>
        <begin position="1904"/>
        <end position="1970"/>
    </location>
</feature>
<evidence type="ECO:0000259" key="12">
    <source>
        <dbReference type="SMART" id="SM00249"/>
    </source>
</evidence>
<feature type="domain" description="MBD" evidence="14">
    <location>
        <begin position="669"/>
        <end position="747"/>
    </location>
</feature>
<dbReference type="Gene3D" id="3.30.890.10">
    <property type="entry name" value="Methyl-cpg-binding Protein 2, Chain A"/>
    <property type="match status" value="1"/>
</dbReference>
<evidence type="ECO:0000256" key="1">
    <source>
        <dbReference type="ARBA" id="ARBA00004123"/>
    </source>
</evidence>
<feature type="domain" description="DDT" evidence="15">
    <location>
        <begin position="934"/>
        <end position="998"/>
    </location>
</feature>
<feature type="region of interest" description="Disordered" evidence="11">
    <location>
        <begin position="163"/>
        <end position="309"/>
    </location>
</feature>
<feature type="region of interest" description="Disordered" evidence="11">
    <location>
        <begin position="71"/>
        <end position="95"/>
    </location>
</feature>
<feature type="region of interest" description="Disordered" evidence="11">
    <location>
        <begin position="465"/>
        <end position="489"/>
    </location>
</feature>
<evidence type="ECO:0000259" key="14">
    <source>
        <dbReference type="SMART" id="SM00391"/>
    </source>
</evidence>
<feature type="region of interest" description="Disordered" evidence="11">
    <location>
        <begin position="1171"/>
        <end position="1214"/>
    </location>
</feature>
<dbReference type="SUPFAM" id="SSF47370">
    <property type="entry name" value="Bromodomain"/>
    <property type="match status" value="1"/>
</dbReference>
<dbReference type="Pfam" id="PF15613">
    <property type="entry name" value="WSD"/>
    <property type="match status" value="1"/>
</dbReference>
<evidence type="ECO:0008006" key="18">
    <source>
        <dbReference type="Google" id="ProtNLM"/>
    </source>
</evidence>
<dbReference type="CDD" id="cd15545">
    <property type="entry name" value="PHD_BAZ2A_like"/>
    <property type="match status" value="1"/>
</dbReference>
<organism evidence="16 17">
    <name type="scientific">Psylliodes chrysocephalus</name>
    <dbReference type="NCBI Taxonomy" id="3402493"/>
    <lineage>
        <taxon>Eukaryota</taxon>
        <taxon>Metazoa</taxon>
        <taxon>Ecdysozoa</taxon>
        <taxon>Arthropoda</taxon>
        <taxon>Hexapoda</taxon>
        <taxon>Insecta</taxon>
        <taxon>Pterygota</taxon>
        <taxon>Neoptera</taxon>
        <taxon>Endopterygota</taxon>
        <taxon>Coleoptera</taxon>
        <taxon>Polyphaga</taxon>
        <taxon>Cucujiformia</taxon>
        <taxon>Chrysomeloidea</taxon>
        <taxon>Chrysomelidae</taxon>
        <taxon>Galerucinae</taxon>
        <taxon>Alticini</taxon>
        <taxon>Psylliodes</taxon>
    </lineage>
</organism>
<feature type="compositionally biased region" description="Polar residues" evidence="11">
    <location>
        <begin position="275"/>
        <end position="299"/>
    </location>
</feature>
<feature type="domain" description="Zinc finger PHD-type" evidence="12">
    <location>
        <begin position="1846"/>
        <end position="1894"/>
    </location>
</feature>
<feature type="compositionally biased region" description="Basic and acidic residues" evidence="11">
    <location>
        <begin position="801"/>
        <end position="827"/>
    </location>
</feature>
<name>A0A9P0GK51_9CUCU</name>
<dbReference type="InterPro" id="IPR019787">
    <property type="entry name" value="Znf_PHD-finger"/>
</dbReference>
<dbReference type="GO" id="GO:0005634">
    <property type="term" value="C:nucleus"/>
    <property type="evidence" value="ECO:0007669"/>
    <property type="project" value="UniProtKB-SubCell"/>
</dbReference>
<feature type="compositionally biased region" description="Low complexity" evidence="11">
    <location>
        <begin position="210"/>
        <end position="225"/>
    </location>
</feature>
<dbReference type="InterPro" id="IPR016177">
    <property type="entry name" value="DNA-bd_dom_sf"/>
</dbReference>
<dbReference type="GO" id="GO:0003677">
    <property type="term" value="F:DNA binding"/>
    <property type="evidence" value="ECO:0007669"/>
    <property type="project" value="InterPro"/>
</dbReference>
<keyword evidence="5" id="KW-0862">Zinc</keyword>
<feature type="region of interest" description="Disordered" evidence="11">
    <location>
        <begin position="502"/>
        <end position="565"/>
    </location>
</feature>
<dbReference type="Pfam" id="PF00439">
    <property type="entry name" value="Bromodomain"/>
    <property type="match status" value="1"/>
</dbReference>
<feature type="compositionally biased region" description="Low complexity" evidence="11">
    <location>
        <begin position="10"/>
        <end position="21"/>
    </location>
</feature>
<dbReference type="Pfam" id="PF00628">
    <property type="entry name" value="PHD"/>
    <property type="match status" value="2"/>
</dbReference>
<evidence type="ECO:0000259" key="13">
    <source>
        <dbReference type="SMART" id="SM00297"/>
    </source>
</evidence>
<dbReference type="InterPro" id="IPR011011">
    <property type="entry name" value="Znf_FYVE_PHD"/>
</dbReference>
<dbReference type="FunFam" id="3.30.40.10:FF:000199">
    <property type="entry name" value="Bromodomain adjacent to zinc finger domain 2B"/>
    <property type="match status" value="1"/>
</dbReference>
<feature type="compositionally biased region" description="Acidic residues" evidence="11">
    <location>
        <begin position="1187"/>
        <end position="1197"/>
    </location>
</feature>
<keyword evidence="4" id="KW-0863">Zinc-finger</keyword>
<dbReference type="InterPro" id="IPR018501">
    <property type="entry name" value="DDT_dom"/>
</dbReference>
<evidence type="ECO:0000256" key="5">
    <source>
        <dbReference type="ARBA" id="ARBA00022833"/>
    </source>
</evidence>
<feature type="region of interest" description="Disordered" evidence="11">
    <location>
        <begin position="348"/>
        <end position="372"/>
    </location>
</feature>
<keyword evidence="10" id="KW-0539">Nucleus</keyword>
<feature type="compositionally biased region" description="Polar residues" evidence="11">
    <location>
        <begin position="1943"/>
        <end position="1966"/>
    </location>
</feature>
<evidence type="ECO:0000256" key="4">
    <source>
        <dbReference type="ARBA" id="ARBA00022771"/>
    </source>
</evidence>
<feature type="compositionally biased region" description="Basic and acidic residues" evidence="11">
    <location>
        <begin position="649"/>
        <end position="662"/>
    </location>
</feature>
<evidence type="ECO:0000256" key="6">
    <source>
        <dbReference type="ARBA" id="ARBA00023015"/>
    </source>
</evidence>
<dbReference type="Gene3D" id="1.20.920.10">
    <property type="entry name" value="Bromodomain-like"/>
    <property type="match status" value="1"/>
</dbReference>
<feature type="compositionally biased region" description="Low complexity" evidence="11">
    <location>
        <begin position="260"/>
        <end position="274"/>
    </location>
</feature>
<dbReference type="CDD" id="cd05503">
    <property type="entry name" value="Bromo_BAZ2A_B_like"/>
    <property type="match status" value="1"/>
</dbReference>
<dbReference type="InterPro" id="IPR001965">
    <property type="entry name" value="Znf_PHD"/>
</dbReference>
<dbReference type="InterPro" id="IPR001739">
    <property type="entry name" value="Methyl_CpG_DNA-bd"/>
</dbReference>
<reference evidence="16" key="1">
    <citation type="submission" date="2022-01" db="EMBL/GenBank/DDBJ databases">
        <authorList>
            <person name="King R."/>
        </authorList>
    </citation>
    <scope>NUCLEOTIDE SEQUENCE</scope>
</reference>
<dbReference type="InterPro" id="IPR028941">
    <property type="entry name" value="WHIM2_dom"/>
</dbReference>
<dbReference type="PANTHER" id="PTHR45915">
    <property type="entry name" value="TRANSCRIPTION INTERMEDIARY FACTOR"/>
    <property type="match status" value="1"/>
</dbReference>
<evidence type="ECO:0000256" key="2">
    <source>
        <dbReference type="ARBA" id="ARBA00007444"/>
    </source>
</evidence>
<feature type="region of interest" description="Disordered" evidence="11">
    <location>
        <begin position="795"/>
        <end position="827"/>
    </location>
</feature>
<dbReference type="Pfam" id="PF01429">
    <property type="entry name" value="MBD"/>
    <property type="match status" value="1"/>
</dbReference>
<dbReference type="SMART" id="SM00297">
    <property type="entry name" value="BROMO"/>
    <property type="match status" value="1"/>
</dbReference>
<keyword evidence="9" id="KW-0804">Transcription</keyword>
<dbReference type="PANTHER" id="PTHR45915:SF2">
    <property type="entry name" value="TOUTATIS, ISOFORM E"/>
    <property type="match status" value="1"/>
</dbReference>
<dbReference type="Gene3D" id="3.30.40.10">
    <property type="entry name" value="Zinc/RING finger domain, C3HC4 (zinc finger)"/>
    <property type="match status" value="2"/>
</dbReference>
<evidence type="ECO:0000256" key="3">
    <source>
        <dbReference type="ARBA" id="ARBA00022723"/>
    </source>
</evidence>
<dbReference type="GO" id="GO:0000785">
    <property type="term" value="C:chromatin"/>
    <property type="evidence" value="ECO:0007669"/>
    <property type="project" value="TreeGrafter"/>
</dbReference>
<feature type="region of interest" description="Disordered" evidence="11">
    <location>
        <begin position="1"/>
        <end position="22"/>
    </location>
</feature>
<evidence type="ECO:0000313" key="16">
    <source>
        <dbReference type="EMBL" id="CAH1113977.1"/>
    </source>
</evidence>
<evidence type="ECO:0000313" key="17">
    <source>
        <dbReference type="Proteomes" id="UP001153636"/>
    </source>
</evidence>
<dbReference type="InterPro" id="IPR018359">
    <property type="entry name" value="Bromodomain_CS"/>
</dbReference>
<evidence type="ECO:0000256" key="9">
    <source>
        <dbReference type="ARBA" id="ARBA00023163"/>
    </source>
</evidence>
<evidence type="ECO:0000256" key="8">
    <source>
        <dbReference type="ARBA" id="ARBA00023117"/>
    </source>
</evidence>
<dbReference type="Proteomes" id="UP001153636">
    <property type="component" value="Chromosome 8"/>
</dbReference>
<feature type="compositionally biased region" description="Low complexity" evidence="11">
    <location>
        <begin position="176"/>
        <end position="203"/>
    </location>
</feature>
<accession>A0A9P0GK51</accession>
<feature type="region of interest" description="Disordered" evidence="11">
    <location>
        <begin position="1325"/>
        <end position="1349"/>
    </location>
</feature>
<evidence type="ECO:0000256" key="7">
    <source>
        <dbReference type="ARBA" id="ARBA00023054"/>
    </source>
</evidence>
<comment type="similarity">
    <text evidence="2">Belongs to the WAL family.</text>
</comment>
<feature type="compositionally biased region" description="Low complexity" evidence="11">
    <location>
        <begin position="629"/>
        <end position="643"/>
    </location>
</feature>
<keyword evidence="7" id="KW-0175">Coiled coil</keyword>
<keyword evidence="6" id="KW-0805">Transcription regulation</keyword>
<dbReference type="InterPro" id="IPR013083">
    <property type="entry name" value="Znf_RING/FYVE/PHD"/>
</dbReference>
<dbReference type="SMART" id="SM00571">
    <property type="entry name" value="DDT"/>
    <property type="match status" value="1"/>
</dbReference>
<dbReference type="SUPFAM" id="SSF54171">
    <property type="entry name" value="DNA-binding domain"/>
    <property type="match status" value="1"/>
</dbReference>
<evidence type="ECO:0000259" key="15">
    <source>
        <dbReference type="SMART" id="SM00571"/>
    </source>
</evidence>
<comment type="subcellular location">
    <subcellularLocation>
        <location evidence="1">Nucleus</location>
    </subcellularLocation>
</comment>
<keyword evidence="8" id="KW-0103">Bromodomain</keyword>
<dbReference type="Pfam" id="PF02791">
    <property type="entry name" value="DDT"/>
    <property type="match status" value="1"/>
</dbReference>
<dbReference type="GO" id="GO:0008270">
    <property type="term" value="F:zinc ion binding"/>
    <property type="evidence" value="ECO:0007669"/>
    <property type="project" value="UniProtKB-KW"/>
</dbReference>
<dbReference type="InterPro" id="IPR036427">
    <property type="entry name" value="Bromodomain-like_sf"/>
</dbReference>
<feature type="compositionally biased region" description="Basic and acidic residues" evidence="11">
    <location>
        <begin position="1381"/>
        <end position="1397"/>
    </location>
</feature>
<evidence type="ECO:0000256" key="11">
    <source>
        <dbReference type="SAM" id="MobiDB-lite"/>
    </source>
</evidence>
<dbReference type="OrthoDB" id="784962at2759"/>
<feature type="compositionally biased region" description="Low complexity" evidence="11">
    <location>
        <begin position="77"/>
        <end position="95"/>
    </location>
</feature>
<protein>
    <recommendedName>
        <fullName evidence="18">Bromodomain adjacent to zinc finger domain protein 2B</fullName>
    </recommendedName>
</protein>
<feature type="compositionally biased region" description="Basic residues" evidence="11">
    <location>
        <begin position="470"/>
        <end position="480"/>
    </location>
</feature>
<feature type="domain" description="Zinc finger PHD-type" evidence="12">
    <location>
        <begin position="1792"/>
        <end position="1838"/>
    </location>
</feature>
<feature type="compositionally biased region" description="Low complexity" evidence="11">
    <location>
        <begin position="520"/>
        <end position="530"/>
    </location>
</feature>
<dbReference type="EMBL" id="OV651820">
    <property type="protein sequence ID" value="CAH1113977.1"/>
    <property type="molecule type" value="Genomic_DNA"/>
</dbReference>
<sequence length="2083" mass="232897">MDKENEKNNEVNSSSNKVSNSQDHASLLEAANLFGAYWPRGDAAANLFAVAAGGFGLSAHPSMTFGMLPSGTGGGRSSATSLPSSYQTTTSSSGTGSVYTNSLSAAASQAASLGLPAASAAWWSMASQLAAQDYLARLQASGLTFPGLGGDLQYPGLGLQSVASQHKSSKNHYKSSHSLPSSTSVSRSQNHSKPSSSSKLDPSCMTEPMSTSSLATSHSSTSSYSHPAKYSPSLSIHPAYKSPDKHQRIKSSSNDLNCYNKSSKSVNSVSGSDSPNLKETPTSSPNIFTSSYGLVSSTPDKGDGANHSGGSNCLSSSILSDPNSILGGVRLPPDTEIIKYTSSIVGPKIPGTTNRGRKKTISLDPPSVSLHPSQINAGSLIEHTNKRPKLSDQDITPPTTPLSDKVEVIKLPTTNGNLSSEITSNYDCSESAGEAPLNLSLKPNSEVSSANSSLASLSNISTSIGSDRISRRKPGPKPRRCIPSGTQVTSSVSSVSLSHLFAQADSPRPPSRNEGSDGGSSTSSTCTTSTPHLSGTPISPVLGYNQKEGRPRNLGRGVSKPKKNTVASLLAQSRALGIKPIPMLDPNTSINQQMSLLKSNIMAAQQYLQETGGDEKALNKYFQEKMKGTLSDSSTVDATSDSDNLTDSNHTDSEMETEVVTKKQKQYDERLLRIPLDRGWKRETIIRGLTKNGGLKGDVTYLAPDSSNKFKQMSDVTQYLEYQKNADLSKENFTFSCRVILGEYLQPVPAEIQMDGSEFIYLTEEDVNRRIEEFKYSMRTNIPVEQRIEMARKQQAARAAARQDREQIKLTKETERNERHEQMKREKEVRSQELMEERELKRQQAILLKEQERERRRQHMSLIKTLENRRKLEERERKKQQLLAEKQANKEKKLEQRKIDLEILAEIRKPCEDLELDQNTLPDYERIPGLKLPGKPFGDILMVFEFLHNFGETLGFDMESLPTLDALQQSLLPNENSVDAEDELFSVMTHLLVCAIEDPGIPNPARYTTILGQNLRQADITPSNISEILRIYLYANATGEIKALTGIHFEREREKRVADHHQNDEEMVVTQTGKNANYYELLHGNPTYKLSLLLRSKPFMSLNPTNKAEILAYICNELLQNKAVIRQIENSLETVTQQKKEKWLLDMKIRKLRMLHNKKVRTETIEKSIKLEDDQMADSPSLNKDDLLDEEDNELSENESVGTQPDEEEDNKLSGEELGKKLEKFVKTSETHFKTLQTASLQLRAICFGQDRYYRRYWSLPKVGGIYVESMESADPDQADEQINRDNLEQSNNGIQTLNELDSFSQRDEELDDADIDEEVSSIIDRNEVEDTDSRLKYDENEHRKTPNRIHLLENGEVPDISDQSLSALKKSVDDIVENLELKKEKSESPEENHEDTNNTSEFESFSNKKFSLFERLGQCMERENKTEEDLKAEVKAEVKEELKNEILNELKSDMKNDIKLECKQEGEDELEPKWFSILSPDWSTCEGIQLNSGNKWENGVGACTRDIMELKIPVFPPLDMNSSIGYSNCDSPAPLQLTPEESAQLEYIKEHGIPKTNEKKSVPSCMRYGWWRITDTGQLRDILDSLQIRGIRERELKRNFINVMQVMYEKKGRLVIEEGCKELSTLSESQMDGVLFVEKGAPVPDGPGTWNVALENRVDMFLLEQVEALEDKVASASMQVKGWKIPNRDLGEVVHKRTVHTVRDRLASLEMNIERRYLKPPLGVSTGDPHLAALSQETGTQNTQTNSDDLPKGLMVWRDAVNRCLTSAQLAMCLYSLESSIAWDKSIMKANCQFCHSGDNEDKLLLCDGCDKGYHTYCFKPKMDNIPDGDWYCHECMNKATSERNCIVCGKKISMTGTKLILCDLCPRSYHTDCIQPNMPKVPRGKWYCANCITKKPIKKPVKKNHKIPKEMSESMEQPPPPPTSPTPSHSSVTTNEDVPILNNSQSETPNSTIPNIGSPSTPNSNKKERLNKKLVKDLAPCKAILEDLECHDDAWPFLLPVNTKQFPTYKKIIKIPMDLSTIKKKLQDLSYKSKEEFCEDVRQIFNNCEIFNEDDSPVGKAGHCMRQFFEARWNELCLSHS</sequence>
<dbReference type="PROSITE" id="PS00633">
    <property type="entry name" value="BROMODOMAIN_1"/>
    <property type="match status" value="1"/>
</dbReference>
<proteinExistence type="inferred from homology"/>
<keyword evidence="3" id="KW-0479">Metal-binding</keyword>
<dbReference type="SUPFAM" id="SSF57903">
    <property type="entry name" value="FYVE/PHD zinc finger"/>
    <property type="match status" value="2"/>
</dbReference>
<dbReference type="InterPro" id="IPR001487">
    <property type="entry name" value="Bromodomain"/>
</dbReference>
<feature type="domain" description="Bromo" evidence="13">
    <location>
        <begin position="1972"/>
        <end position="2080"/>
    </location>
</feature>
<dbReference type="Pfam" id="PF15612">
    <property type="entry name" value="WHIM1"/>
    <property type="match status" value="1"/>
</dbReference>
<dbReference type="InterPro" id="IPR037374">
    <property type="entry name" value="BAZ2A/B_Bromo"/>
</dbReference>
<dbReference type="InterPro" id="IPR028942">
    <property type="entry name" value="WHIM1_dom"/>
</dbReference>